<evidence type="ECO:0000313" key="3">
    <source>
        <dbReference type="EMBL" id="SIS59052.1"/>
    </source>
</evidence>
<organism evidence="3 4">
    <name type="scientific">Corynebacterium appendicis CIP 107643</name>
    <dbReference type="NCBI Taxonomy" id="1161099"/>
    <lineage>
        <taxon>Bacteria</taxon>
        <taxon>Bacillati</taxon>
        <taxon>Actinomycetota</taxon>
        <taxon>Actinomycetes</taxon>
        <taxon>Mycobacteriales</taxon>
        <taxon>Corynebacteriaceae</taxon>
        <taxon>Corynebacterium</taxon>
    </lineage>
</organism>
<feature type="compositionally biased region" description="Basic and acidic residues" evidence="1">
    <location>
        <begin position="282"/>
        <end position="295"/>
    </location>
</feature>
<dbReference type="STRING" id="1161099.SAMN05444817_1174"/>
<feature type="region of interest" description="Disordered" evidence="1">
    <location>
        <begin position="282"/>
        <end position="315"/>
    </location>
</feature>
<feature type="transmembrane region" description="Helical" evidence="2">
    <location>
        <begin position="206"/>
        <end position="223"/>
    </location>
</feature>
<dbReference type="EMBL" id="FTOF01000017">
    <property type="protein sequence ID" value="SIS59052.1"/>
    <property type="molecule type" value="Genomic_DNA"/>
</dbReference>
<dbReference type="Proteomes" id="UP000186292">
    <property type="component" value="Unassembled WGS sequence"/>
</dbReference>
<keyword evidence="2" id="KW-1133">Transmembrane helix</keyword>
<dbReference type="RefSeq" id="WP_076599968.1">
    <property type="nucleotide sequence ID" value="NZ_CP046976.1"/>
</dbReference>
<feature type="compositionally biased region" description="Low complexity" evidence="1">
    <location>
        <begin position="301"/>
        <end position="315"/>
    </location>
</feature>
<name>A0A1N7KBV7_9CORY</name>
<evidence type="ECO:0008006" key="5">
    <source>
        <dbReference type="Google" id="ProtNLM"/>
    </source>
</evidence>
<reference evidence="4" key="1">
    <citation type="submission" date="2017-01" db="EMBL/GenBank/DDBJ databases">
        <authorList>
            <person name="Varghese N."/>
            <person name="Submissions S."/>
        </authorList>
    </citation>
    <scope>NUCLEOTIDE SEQUENCE [LARGE SCALE GENOMIC DNA]</scope>
    <source>
        <strain evidence="4">DSM 44531</strain>
    </source>
</reference>
<keyword evidence="4" id="KW-1185">Reference proteome</keyword>
<accession>A0A1N7KBV7</accession>
<proteinExistence type="predicted"/>
<feature type="region of interest" description="Disordered" evidence="1">
    <location>
        <begin position="1"/>
        <end position="21"/>
    </location>
</feature>
<evidence type="ECO:0000256" key="2">
    <source>
        <dbReference type="SAM" id="Phobius"/>
    </source>
</evidence>
<dbReference type="AlphaFoldDB" id="A0A1N7KBV7"/>
<feature type="compositionally biased region" description="Basic and acidic residues" evidence="1">
    <location>
        <begin position="1"/>
        <end position="15"/>
    </location>
</feature>
<gene>
    <name evidence="3" type="ORF">SAMN05444817_1174</name>
</gene>
<sequence length="315" mass="33563">MALFNKDKNNKKDESAAAPAELDPATIEKNATIWGRSFIRGLDRAVRLQSAVIRAYVDHLRRSNPDASPAEIQAIMDKHFLYAASGTGAGAGGAAAVPGIGFFTGAAAIAGESLVFVDLAAVYTVGSAYLRGVDISDAERRRAIVLMVLSGSQGAAIVDTLIGPNAQKVPSMATVSKFSGPTLNQANSMLTRQLLKSMKRRLRRMWLGKLMPFGIGAVAGTMANRALSKKVIEGIEPNLGQPPAEFANELPAKSKEEDEIDAAEKNTKARIKSVLDVFSRFRDSDKNDKNDKNDKDDDAAEAAAAEALDSAKSQD</sequence>
<evidence type="ECO:0000313" key="4">
    <source>
        <dbReference type="Proteomes" id="UP000186292"/>
    </source>
</evidence>
<evidence type="ECO:0000256" key="1">
    <source>
        <dbReference type="SAM" id="MobiDB-lite"/>
    </source>
</evidence>
<protein>
    <recommendedName>
        <fullName evidence="5">EcsC protein family protein</fullName>
    </recommendedName>
</protein>
<keyword evidence="2" id="KW-0812">Transmembrane</keyword>
<keyword evidence="2" id="KW-0472">Membrane</keyword>